<evidence type="ECO:0000313" key="2">
    <source>
        <dbReference type="Proteomes" id="UP000634455"/>
    </source>
</evidence>
<evidence type="ECO:0008006" key="3">
    <source>
        <dbReference type="Google" id="ProtNLM"/>
    </source>
</evidence>
<dbReference type="SUPFAM" id="SSF53474">
    <property type="entry name" value="alpha/beta-Hydrolases"/>
    <property type="match status" value="1"/>
</dbReference>
<accession>A0ABQ3CX49</accession>
<proteinExistence type="predicted"/>
<reference evidence="2" key="1">
    <citation type="journal article" date="2019" name="Int. J. Syst. Evol. Microbiol.">
        <title>The Global Catalogue of Microorganisms (GCM) 10K type strain sequencing project: providing services to taxonomists for standard genome sequencing and annotation.</title>
        <authorList>
            <consortium name="The Broad Institute Genomics Platform"/>
            <consortium name="The Broad Institute Genome Sequencing Center for Infectious Disease"/>
            <person name="Wu L."/>
            <person name="Ma J."/>
        </authorList>
    </citation>
    <scope>NUCLEOTIDE SEQUENCE [LARGE SCALE GENOMIC DNA]</scope>
    <source>
        <strain evidence="2">KCTC 32465</strain>
    </source>
</reference>
<sequence length="367" mass="40607">MSAPSEPMSDPVVTLEPPIVVMEPSVEANLDPEETSSIVQLYYATNRNLVPEDQRDADDQTSQYGNFDGDLRYGVAEVSIPRDHEMGELESPNWFIEKIFGFDEEKHVVLQWIAEDGKEAVMAGVRDDLSQLDDRAILAFVHGFNTSFEKAARRTGQLKYDLGFAGPTFFFSWPSKALGSAYTHDSQVAEITYTDMTAFLGELTAQDAERVIVIAHSMGTRILSQGLADLIVEDPDAAAKITTVVLAAPDIDAKVFKERLAPKFRTLSRPVTLYASDNDTALRMSETVNGLIRIGDASNGLNPVEGIDLIDASNVKSDFFGHTYFGDNKSILSDMKNLFELNEPVDIRKGLERVETPLGPYWRITGN</sequence>
<gene>
    <name evidence="1" type="ORF">GCM10008927_11420</name>
</gene>
<name>A0ABQ3CX49_9RHOB</name>
<dbReference type="Pfam" id="PF05990">
    <property type="entry name" value="DUF900"/>
    <property type="match status" value="1"/>
</dbReference>
<keyword evidence="2" id="KW-1185">Reference proteome</keyword>
<organism evidence="1 2">
    <name type="scientific">Paramylibacter ulvae</name>
    <dbReference type="NCBI Taxonomy" id="1651968"/>
    <lineage>
        <taxon>Bacteria</taxon>
        <taxon>Pseudomonadati</taxon>
        <taxon>Pseudomonadota</taxon>
        <taxon>Alphaproteobacteria</taxon>
        <taxon>Rhodobacterales</taxon>
        <taxon>Paracoccaceae</taxon>
        <taxon>Paramylibacter</taxon>
    </lineage>
</organism>
<dbReference type="Gene3D" id="3.40.50.1820">
    <property type="entry name" value="alpha/beta hydrolase"/>
    <property type="match status" value="1"/>
</dbReference>
<protein>
    <recommendedName>
        <fullName evidence="3">Alpha/beta hydrolase</fullName>
    </recommendedName>
</protein>
<dbReference type="InterPro" id="IPR010297">
    <property type="entry name" value="DUF900_hydrolase"/>
</dbReference>
<dbReference type="PANTHER" id="PTHR36513:SF1">
    <property type="entry name" value="TRANSMEMBRANE PROTEIN"/>
    <property type="match status" value="1"/>
</dbReference>
<evidence type="ECO:0000313" key="1">
    <source>
        <dbReference type="EMBL" id="GHA48167.1"/>
    </source>
</evidence>
<dbReference type="PANTHER" id="PTHR36513">
    <property type="entry name" value="ABC TRANSMEMBRANE TYPE-1 DOMAIN-CONTAINING PROTEIN"/>
    <property type="match status" value="1"/>
</dbReference>
<dbReference type="InterPro" id="IPR029058">
    <property type="entry name" value="AB_hydrolase_fold"/>
</dbReference>
<comment type="caution">
    <text evidence="1">The sequence shown here is derived from an EMBL/GenBank/DDBJ whole genome shotgun (WGS) entry which is preliminary data.</text>
</comment>
<dbReference type="Proteomes" id="UP000634455">
    <property type="component" value="Unassembled WGS sequence"/>
</dbReference>
<dbReference type="EMBL" id="BMZF01000002">
    <property type="protein sequence ID" value="GHA48167.1"/>
    <property type="molecule type" value="Genomic_DNA"/>
</dbReference>